<feature type="transmembrane region" description="Helical" evidence="1">
    <location>
        <begin position="12"/>
        <end position="34"/>
    </location>
</feature>
<keyword evidence="1" id="KW-0472">Membrane</keyword>
<dbReference type="EMBL" id="JABFUD020000011">
    <property type="protein sequence ID" value="KAI5073428.1"/>
    <property type="molecule type" value="Genomic_DNA"/>
</dbReference>
<sequence>MSSFAGSIPMGYNNHMLTLQGKFYTIGILTRFFIPRASKRKVRTFSSSRTLYGFLCFKISSSRTLDTEEAPIFSPSWFWTAISI</sequence>
<comment type="caution">
    <text evidence="2">The sequence shown here is derived from an EMBL/GenBank/DDBJ whole genome shotgun (WGS) entry which is preliminary data.</text>
</comment>
<protein>
    <submittedName>
        <fullName evidence="2">Uncharacterized protein</fullName>
    </submittedName>
</protein>
<evidence type="ECO:0000313" key="3">
    <source>
        <dbReference type="Proteomes" id="UP000886520"/>
    </source>
</evidence>
<accession>A0A9D4UU87</accession>
<proteinExistence type="predicted"/>
<organism evidence="2 3">
    <name type="scientific">Adiantum capillus-veneris</name>
    <name type="common">Maidenhair fern</name>
    <dbReference type="NCBI Taxonomy" id="13818"/>
    <lineage>
        <taxon>Eukaryota</taxon>
        <taxon>Viridiplantae</taxon>
        <taxon>Streptophyta</taxon>
        <taxon>Embryophyta</taxon>
        <taxon>Tracheophyta</taxon>
        <taxon>Polypodiopsida</taxon>
        <taxon>Polypodiidae</taxon>
        <taxon>Polypodiales</taxon>
        <taxon>Pteridineae</taxon>
        <taxon>Pteridaceae</taxon>
        <taxon>Vittarioideae</taxon>
        <taxon>Adiantum</taxon>
    </lineage>
</organism>
<name>A0A9D4UU87_ADICA</name>
<keyword evidence="3" id="KW-1185">Reference proteome</keyword>
<evidence type="ECO:0000256" key="1">
    <source>
        <dbReference type="SAM" id="Phobius"/>
    </source>
</evidence>
<dbReference type="AlphaFoldDB" id="A0A9D4UU87"/>
<keyword evidence="1" id="KW-0812">Transmembrane</keyword>
<keyword evidence="1" id="KW-1133">Transmembrane helix</keyword>
<dbReference type="Proteomes" id="UP000886520">
    <property type="component" value="Chromosome 11"/>
</dbReference>
<evidence type="ECO:0000313" key="2">
    <source>
        <dbReference type="EMBL" id="KAI5073428.1"/>
    </source>
</evidence>
<gene>
    <name evidence="2" type="ORF">GOP47_0011441</name>
</gene>
<reference evidence="2" key="1">
    <citation type="submission" date="2021-01" db="EMBL/GenBank/DDBJ databases">
        <title>Adiantum capillus-veneris genome.</title>
        <authorList>
            <person name="Fang Y."/>
            <person name="Liao Q."/>
        </authorList>
    </citation>
    <scope>NUCLEOTIDE SEQUENCE</scope>
    <source>
        <strain evidence="2">H3</strain>
        <tissue evidence="2">Leaf</tissue>
    </source>
</reference>